<feature type="compositionally biased region" description="Basic and acidic residues" evidence="3">
    <location>
        <begin position="275"/>
        <end position="302"/>
    </location>
</feature>
<dbReference type="OMA" id="VICHELC"/>
<evidence type="ECO:0000256" key="1">
    <source>
        <dbReference type="ARBA" id="ARBA00022614"/>
    </source>
</evidence>
<evidence type="ECO:0000313" key="5">
    <source>
        <dbReference type="Ensembl" id="ENSONIP00000080785.1"/>
    </source>
</evidence>
<dbReference type="PANTHER" id="PTHR13318:SF235">
    <property type="entry name" value="F-BOX DOMAIN-CONTAINING PROTEIN"/>
    <property type="match status" value="1"/>
</dbReference>
<feature type="region of interest" description="Disordered" evidence="3">
    <location>
        <begin position="402"/>
        <end position="438"/>
    </location>
</feature>
<evidence type="ECO:0000313" key="6">
    <source>
        <dbReference type="Proteomes" id="UP000005207"/>
    </source>
</evidence>
<organism evidence="5 6">
    <name type="scientific">Oreochromis niloticus</name>
    <name type="common">Nile tilapia</name>
    <name type="synonym">Tilapia nilotica</name>
    <dbReference type="NCBI Taxonomy" id="8128"/>
    <lineage>
        <taxon>Eukaryota</taxon>
        <taxon>Metazoa</taxon>
        <taxon>Chordata</taxon>
        <taxon>Craniata</taxon>
        <taxon>Vertebrata</taxon>
        <taxon>Euteleostomi</taxon>
        <taxon>Actinopterygii</taxon>
        <taxon>Neopterygii</taxon>
        <taxon>Teleostei</taxon>
        <taxon>Neoteleostei</taxon>
        <taxon>Acanthomorphata</taxon>
        <taxon>Ovalentaria</taxon>
        <taxon>Cichlomorphae</taxon>
        <taxon>Cichliformes</taxon>
        <taxon>Cichlidae</taxon>
        <taxon>African cichlids</taxon>
        <taxon>Pseudocrenilabrinae</taxon>
        <taxon>Oreochromini</taxon>
        <taxon>Oreochromis</taxon>
    </lineage>
</organism>
<dbReference type="InParanoid" id="A0A669F5G0"/>
<dbReference type="GO" id="GO:0019005">
    <property type="term" value="C:SCF ubiquitin ligase complex"/>
    <property type="evidence" value="ECO:0007669"/>
    <property type="project" value="TreeGrafter"/>
</dbReference>
<dbReference type="Gene3D" id="3.80.10.10">
    <property type="entry name" value="Ribonuclease Inhibitor"/>
    <property type="match status" value="2"/>
</dbReference>
<dbReference type="SUPFAM" id="SSF81383">
    <property type="entry name" value="F-box domain"/>
    <property type="match status" value="1"/>
</dbReference>
<sequence>MDETGEETSFQMPDLTTTTKCAVSELLEDVGNCRQGVNQELSLHLLSDSLFSEQQKLRHVLDWANRYLCSGSVICHELCRTDSLINDMKNKGTKKISPKHSSGPKYHHPVSFDAGAREVYGGGSSMKTTCQSRSLNDLTSSCRYTFSYDLHSPVSFPPGTEEENWPDTETENIKRTEQQHATNKHISSQDYCRTNKFHMTNQRDHTFTSDAATHLIKESTSSGSNAICKNSTAYSEVNILKPLHESNNFSGMTSKRAGAKREVSESQKVLRKKDKRMEENEKEKIQDNRIEGNYRKEQESSSDHTYSQISLAEPEMIPEQTAKTANSHFIHPLKLSLHLSVYEQYQLCVAQLNHLRISQHFKPESPEEKGTTSGEMGNYVKAPACPGSCFELNSHITNPEIKKQVNNTGSKGATAAESAEERSSHGTNKTPSEYRNAKSCSNLTVKQTPADTTALMKETAEERASNDENKPGDVYCVEKDAALVSNPGLLQNRIRHHPDSTDHQRILKDPTKRAGDRDRWILTDNSLGERFPRHQQAIKYTKKLNLIPQPVQKHTLHHDDSGLTTYSATDVSMDNTFEYQSAGVPVRDRWLCLPDEVWLSILSLLPHRDLSRVVQVCHRLHALASDHSLWKNLRLENSALTDQWLLCVGRRCPRSLFLYSCSGLSVSSCGLQMFFSLCRNSLKELKVTSCTGPGLHGDQMLSVISQLCDHVTSVDVSWSGATDTGVKALTDYRKGLKSVVLNGCHITDAPLKELVMKHKDSLCRLEVFGCQFLTPSWLQTVYEMIPGLQHLNIGRVPKITVNSLTEFTARLKSLISLNLTGLQVTHAIVDTLLQNCVELQSLSFSSCPGVTDLTLHSISKYSPCIRAVDVSGCKAVTDAGVQSLALGCTRLQQLDLSSTSTGNRGVSLLANYCNRHLHTIKLSFCHITVKKILKLCQHCKRLKVLHLYGCAHLPTEHEIKEVNSTVNVSPLS</sequence>
<dbReference type="CDD" id="cd22139">
    <property type="entry name" value="F-box_unchar"/>
    <property type="match status" value="1"/>
</dbReference>
<name>A0A669F5G0_ORENI</name>
<dbReference type="InterPro" id="IPR032675">
    <property type="entry name" value="LRR_dom_sf"/>
</dbReference>
<evidence type="ECO:0000256" key="3">
    <source>
        <dbReference type="SAM" id="MobiDB-lite"/>
    </source>
</evidence>
<keyword evidence="2" id="KW-0833">Ubl conjugation pathway</keyword>
<dbReference type="GO" id="GO:0031146">
    <property type="term" value="P:SCF-dependent proteasomal ubiquitin-dependent protein catabolic process"/>
    <property type="evidence" value="ECO:0007669"/>
    <property type="project" value="TreeGrafter"/>
</dbReference>
<gene>
    <name evidence="5" type="primary">LOC100694865</name>
</gene>
<feature type="compositionally biased region" description="Polar residues" evidence="3">
    <location>
        <begin position="425"/>
        <end position="438"/>
    </location>
</feature>
<protein>
    <recommendedName>
        <fullName evidence="4">F-box domain-containing protein</fullName>
    </recommendedName>
</protein>
<feature type="domain" description="F-box" evidence="4">
    <location>
        <begin position="587"/>
        <end position="633"/>
    </location>
</feature>
<dbReference type="Pfam" id="PF12937">
    <property type="entry name" value="F-box-like"/>
    <property type="match status" value="1"/>
</dbReference>
<reference evidence="5" key="3">
    <citation type="submission" date="2025-09" db="UniProtKB">
        <authorList>
            <consortium name="Ensembl"/>
        </authorList>
    </citation>
    <scope>IDENTIFICATION</scope>
</reference>
<dbReference type="Ensembl" id="ENSONIT00000057662.1">
    <property type="protein sequence ID" value="ENSONIP00000080785.1"/>
    <property type="gene ID" value="ENSONIG00000036497.1"/>
</dbReference>
<dbReference type="GeneTree" id="ENSGT00940000172876"/>
<dbReference type="SMART" id="SM00256">
    <property type="entry name" value="FBOX"/>
    <property type="match status" value="1"/>
</dbReference>
<dbReference type="AlphaFoldDB" id="A0A669F5G0"/>
<keyword evidence="6" id="KW-1185">Reference proteome</keyword>
<dbReference type="SUPFAM" id="SSF52047">
    <property type="entry name" value="RNI-like"/>
    <property type="match status" value="1"/>
</dbReference>
<accession>A0A669F5G0</accession>
<reference evidence="6" key="1">
    <citation type="submission" date="2012-01" db="EMBL/GenBank/DDBJ databases">
        <title>The Genome Sequence of Oreochromis niloticus (Nile Tilapia).</title>
        <authorList>
            <consortium name="Broad Institute Genome Assembly Team"/>
            <consortium name="Broad Institute Sequencing Platform"/>
            <person name="Di Palma F."/>
            <person name="Johnson J."/>
            <person name="Lander E.S."/>
            <person name="Lindblad-Toh K."/>
        </authorList>
    </citation>
    <scope>NUCLEOTIDE SEQUENCE [LARGE SCALE GENOMIC DNA]</scope>
</reference>
<dbReference type="PROSITE" id="PS50181">
    <property type="entry name" value="FBOX"/>
    <property type="match status" value="1"/>
</dbReference>
<dbReference type="InterPro" id="IPR036047">
    <property type="entry name" value="F-box-like_dom_sf"/>
</dbReference>
<dbReference type="InterPro" id="IPR057207">
    <property type="entry name" value="FBXL15_LRR"/>
</dbReference>
<feature type="region of interest" description="Disordered" evidence="3">
    <location>
        <begin position="245"/>
        <end position="303"/>
    </location>
</feature>
<dbReference type="InterPro" id="IPR001810">
    <property type="entry name" value="F-box_dom"/>
</dbReference>
<dbReference type="InterPro" id="IPR006553">
    <property type="entry name" value="Leu-rich_rpt_Cys-con_subtyp"/>
</dbReference>
<dbReference type="SMART" id="SM00367">
    <property type="entry name" value="LRR_CC"/>
    <property type="match status" value="4"/>
</dbReference>
<evidence type="ECO:0000259" key="4">
    <source>
        <dbReference type="PROSITE" id="PS50181"/>
    </source>
</evidence>
<dbReference type="Pfam" id="PF25372">
    <property type="entry name" value="DUF7885"/>
    <property type="match status" value="1"/>
</dbReference>
<dbReference type="Proteomes" id="UP000005207">
    <property type="component" value="Linkage group LG12"/>
</dbReference>
<keyword evidence="1" id="KW-0433">Leucine-rich repeat</keyword>
<dbReference type="PANTHER" id="PTHR13318">
    <property type="entry name" value="PARTNER OF PAIRED, ISOFORM B-RELATED"/>
    <property type="match status" value="1"/>
</dbReference>
<evidence type="ECO:0000256" key="2">
    <source>
        <dbReference type="ARBA" id="ARBA00022786"/>
    </source>
</evidence>
<proteinExistence type="predicted"/>
<reference evidence="5" key="2">
    <citation type="submission" date="2025-08" db="UniProtKB">
        <authorList>
            <consortium name="Ensembl"/>
        </authorList>
    </citation>
    <scope>IDENTIFICATION</scope>
</reference>